<dbReference type="InterPro" id="IPR035952">
    <property type="entry name" value="Rhomboid-like_sf"/>
</dbReference>
<evidence type="ECO:0000256" key="4">
    <source>
        <dbReference type="ARBA" id="ARBA00022824"/>
    </source>
</evidence>
<feature type="transmembrane region" description="Helical" evidence="7">
    <location>
        <begin position="62"/>
        <end position="81"/>
    </location>
</feature>
<comment type="function">
    <text evidence="7">May be involved in the degradation of misfolded endoplasmic reticulum (ER) luminal proteins.</text>
</comment>
<dbReference type="EMBL" id="JAFCMP010000468">
    <property type="protein sequence ID" value="KAG5179379.1"/>
    <property type="molecule type" value="Genomic_DNA"/>
</dbReference>
<feature type="region of interest" description="Disordered" evidence="8">
    <location>
        <begin position="266"/>
        <end position="289"/>
    </location>
</feature>
<keyword evidence="4 7" id="KW-0256">Endoplasmic reticulum</keyword>
<name>A0A836CBA0_9STRA</name>
<evidence type="ECO:0000256" key="1">
    <source>
        <dbReference type="ARBA" id="ARBA00004477"/>
    </source>
</evidence>
<keyword evidence="10" id="KW-1185">Reference proteome</keyword>
<gene>
    <name evidence="9" type="ORF">JKP88DRAFT_264261</name>
</gene>
<sequence>MQRRLTTEALRFRCRVLTAKGGADDEDDEFDEDIADEDFEEGAVGNRIGQLWARTPYLTKRFFYVSFALTAYAFVFNKNAWPKLLDLEWDKVLRGQIWRVAATFFCFGALGMNCIISMYFVWTYMGELERMYFKRPQDFAMLMGFGALCLLVFTSLMGIHGQFLGHSREYEGVEVNVNDMFSLKAELLPWFFVAQTLVLEGEVPLLDLLGIFVGYLYMQLKIRKLIKAPEFVTQFFKLPAIAKDYKRFEREFGVENAGFDAAAAGVDADASEDSEGDSSAEESGEHSEE</sequence>
<dbReference type="SUPFAM" id="SSF144091">
    <property type="entry name" value="Rhomboid-like"/>
    <property type="match status" value="1"/>
</dbReference>
<organism evidence="9 10">
    <name type="scientific">Tribonema minus</name>
    <dbReference type="NCBI Taxonomy" id="303371"/>
    <lineage>
        <taxon>Eukaryota</taxon>
        <taxon>Sar</taxon>
        <taxon>Stramenopiles</taxon>
        <taxon>Ochrophyta</taxon>
        <taxon>PX clade</taxon>
        <taxon>Xanthophyceae</taxon>
        <taxon>Tribonematales</taxon>
        <taxon>Tribonemataceae</taxon>
        <taxon>Tribonema</taxon>
    </lineage>
</organism>
<feature type="compositionally biased region" description="Acidic residues" evidence="8">
    <location>
        <begin position="269"/>
        <end position="282"/>
    </location>
</feature>
<evidence type="ECO:0000256" key="3">
    <source>
        <dbReference type="ARBA" id="ARBA00022692"/>
    </source>
</evidence>
<evidence type="ECO:0000256" key="8">
    <source>
        <dbReference type="SAM" id="MobiDB-lite"/>
    </source>
</evidence>
<dbReference type="InterPro" id="IPR007599">
    <property type="entry name" value="DER1"/>
</dbReference>
<evidence type="ECO:0000313" key="9">
    <source>
        <dbReference type="EMBL" id="KAG5179379.1"/>
    </source>
</evidence>
<dbReference type="GO" id="GO:0005789">
    <property type="term" value="C:endoplasmic reticulum membrane"/>
    <property type="evidence" value="ECO:0007669"/>
    <property type="project" value="UniProtKB-SubCell"/>
</dbReference>
<feature type="transmembrane region" description="Helical" evidence="7">
    <location>
        <begin position="190"/>
        <end position="217"/>
    </location>
</feature>
<keyword evidence="5 7" id="KW-1133">Transmembrane helix</keyword>
<keyword evidence="3 7" id="KW-0812">Transmembrane</keyword>
<proteinExistence type="inferred from homology"/>
<evidence type="ECO:0000256" key="7">
    <source>
        <dbReference type="RuleBase" id="RU363059"/>
    </source>
</evidence>
<keyword evidence="6 7" id="KW-0472">Membrane</keyword>
<protein>
    <recommendedName>
        <fullName evidence="7">Derlin</fullName>
    </recommendedName>
</protein>
<dbReference type="GO" id="GO:0006950">
    <property type="term" value="P:response to stress"/>
    <property type="evidence" value="ECO:0007669"/>
    <property type="project" value="UniProtKB-ARBA"/>
</dbReference>
<evidence type="ECO:0000256" key="2">
    <source>
        <dbReference type="ARBA" id="ARBA00008917"/>
    </source>
</evidence>
<feature type="transmembrane region" description="Helical" evidence="7">
    <location>
        <begin position="101"/>
        <end position="122"/>
    </location>
</feature>
<reference evidence="9" key="1">
    <citation type="submission" date="2021-02" db="EMBL/GenBank/DDBJ databases">
        <title>First Annotated Genome of the Yellow-green Alga Tribonema minus.</title>
        <authorList>
            <person name="Mahan K.M."/>
        </authorList>
    </citation>
    <scope>NUCLEOTIDE SEQUENCE</scope>
    <source>
        <strain evidence="9">UTEX B ZZ1240</strain>
    </source>
</reference>
<comment type="caution">
    <text evidence="9">The sequence shown here is derived from an EMBL/GenBank/DDBJ whole genome shotgun (WGS) entry which is preliminary data.</text>
</comment>
<dbReference type="PANTHER" id="PTHR11009">
    <property type="entry name" value="DER1-LIKE PROTEIN, DERLIN"/>
    <property type="match status" value="1"/>
</dbReference>
<evidence type="ECO:0000313" key="10">
    <source>
        <dbReference type="Proteomes" id="UP000664859"/>
    </source>
</evidence>
<dbReference type="Proteomes" id="UP000664859">
    <property type="component" value="Unassembled WGS sequence"/>
</dbReference>
<comment type="subcellular location">
    <subcellularLocation>
        <location evidence="1 7">Endoplasmic reticulum membrane</location>
        <topology evidence="1 7">Multi-pass membrane protein</topology>
    </subcellularLocation>
</comment>
<feature type="transmembrane region" description="Helical" evidence="7">
    <location>
        <begin position="142"/>
        <end position="163"/>
    </location>
</feature>
<accession>A0A836CBA0</accession>
<dbReference type="Pfam" id="PF04511">
    <property type="entry name" value="DER1"/>
    <property type="match status" value="1"/>
</dbReference>
<dbReference type="AlphaFoldDB" id="A0A836CBA0"/>
<evidence type="ECO:0000256" key="5">
    <source>
        <dbReference type="ARBA" id="ARBA00022989"/>
    </source>
</evidence>
<comment type="similarity">
    <text evidence="2 7">Belongs to the derlin family.</text>
</comment>
<dbReference type="OrthoDB" id="1716531at2759"/>
<evidence type="ECO:0000256" key="6">
    <source>
        <dbReference type="ARBA" id="ARBA00023136"/>
    </source>
</evidence>